<protein>
    <submittedName>
        <fullName evidence="1">Uncharacterized protein</fullName>
    </submittedName>
</protein>
<gene>
    <name evidence="1" type="ORF">PLEPLA_LOCUS23080</name>
</gene>
<keyword evidence="2" id="KW-1185">Reference proteome</keyword>
<reference evidence="1" key="1">
    <citation type="submission" date="2020-03" db="EMBL/GenBank/DDBJ databases">
        <authorList>
            <person name="Weist P."/>
        </authorList>
    </citation>
    <scope>NUCLEOTIDE SEQUENCE</scope>
</reference>
<evidence type="ECO:0000313" key="1">
    <source>
        <dbReference type="EMBL" id="CAB1434981.1"/>
    </source>
</evidence>
<comment type="caution">
    <text evidence="1">The sequence shown here is derived from an EMBL/GenBank/DDBJ whole genome shotgun (WGS) entry which is preliminary data.</text>
</comment>
<dbReference type="EMBL" id="CADEAL010001719">
    <property type="protein sequence ID" value="CAB1434981.1"/>
    <property type="molecule type" value="Genomic_DNA"/>
</dbReference>
<sequence length="116" mass="12989">MRVNHRGLKPPRPHSALHGASELLAVRRTCHVRWCESLTFQLSALVEAGHLTPRGRRPLGARLSVCQPAPSSALPVRLLNSSATRTLKGERLIWRKINDVKLLQLHMEKCSSEWSG</sequence>
<proteinExistence type="predicted"/>
<evidence type="ECO:0000313" key="2">
    <source>
        <dbReference type="Proteomes" id="UP001153269"/>
    </source>
</evidence>
<dbReference type="AlphaFoldDB" id="A0A9N7YKL4"/>
<name>A0A9N7YKL4_PLEPL</name>
<dbReference type="Proteomes" id="UP001153269">
    <property type="component" value="Unassembled WGS sequence"/>
</dbReference>
<accession>A0A9N7YKL4</accession>
<organism evidence="1 2">
    <name type="scientific">Pleuronectes platessa</name>
    <name type="common">European plaice</name>
    <dbReference type="NCBI Taxonomy" id="8262"/>
    <lineage>
        <taxon>Eukaryota</taxon>
        <taxon>Metazoa</taxon>
        <taxon>Chordata</taxon>
        <taxon>Craniata</taxon>
        <taxon>Vertebrata</taxon>
        <taxon>Euteleostomi</taxon>
        <taxon>Actinopterygii</taxon>
        <taxon>Neopterygii</taxon>
        <taxon>Teleostei</taxon>
        <taxon>Neoteleostei</taxon>
        <taxon>Acanthomorphata</taxon>
        <taxon>Carangaria</taxon>
        <taxon>Pleuronectiformes</taxon>
        <taxon>Pleuronectoidei</taxon>
        <taxon>Pleuronectidae</taxon>
        <taxon>Pleuronectes</taxon>
    </lineage>
</organism>